<dbReference type="AlphaFoldDB" id="A0A9W8GYW0"/>
<keyword evidence="3" id="KW-1185">Reference proteome</keyword>
<keyword evidence="1" id="KW-0732">Signal</keyword>
<feature type="signal peptide" evidence="1">
    <location>
        <begin position="1"/>
        <end position="19"/>
    </location>
</feature>
<evidence type="ECO:0000313" key="3">
    <source>
        <dbReference type="Proteomes" id="UP001140011"/>
    </source>
</evidence>
<evidence type="ECO:0000313" key="2">
    <source>
        <dbReference type="EMBL" id="KAJ2753811.1"/>
    </source>
</evidence>
<protein>
    <submittedName>
        <fullName evidence="2">Uncharacterized protein</fullName>
    </submittedName>
</protein>
<organism evidence="2 3">
    <name type="scientific">Coemansia pectinata</name>
    <dbReference type="NCBI Taxonomy" id="1052879"/>
    <lineage>
        <taxon>Eukaryota</taxon>
        <taxon>Fungi</taxon>
        <taxon>Fungi incertae sedis</taxon>
        <taxon>Zoopagomycota</taxon>
        <taxon>Kickxellomycotina</taxon>
        <taxon>Kickxellomycetes</taxon>
        <taxon>Kickxellales</taxon>
        <taxon>Kickxellaceae</taxon>
        <taxon>Coemansia</taxon>
    </lineage>
</organism>
<gene>
    <name evidence="2" type="ORF">GGI19_002868</name>
</gene>
<accession>A0A9W8GYW0</accession>
<proteinExistence type="predicted"/>
<dbReference type="EMBL" id="JANBUH010000160">
    <property type="protein sequence ID" value="KAJ2753811.1"/>
    <property type="molecule type" value="Genomic_DNA"/>
</dbReference>
<comment type="caution">
    <text evidence="2">The sequence shown here is derived from an EMBL/GenBank/DDBJ whole genome shotgun (WGS) entry which is preliminary data.</text>
</comment>
<name>A0A9W8GYW0_9FUNG</name>
<reference evidence="2" key="1">
    <citation type="submission" date="2022-07" db="EMBL/GenBank/DDBJ databases">
        <title>Phylogenomic reconstructions and comparative analyses of Kickxellomycotina fungi.</title>
        <authorList>
            <person name="Reynolds N.K."/>
            <person name="Stajich J.E."/>
            <person name="Barry K."/>
            <person name="Grigoriev I.V."/>
            <person name="Crous P."/>
            <person name="Smith M.E."/>
        </authorList>
    </citation>
    <scope>NUCLEOTIDE SEQUENCE</scope>
    <source>
        <strain evidence="2">BCRC 34297</strain>
    </source>
</reference>
<feature type="chain" id="PRO_5040811424" evidence="1">
    <location>
        <begin position="20"/>
        <end position="105"/>
    </location>
</feature>
<dbReference type="Proteomes" id="UP001140011">
    <property type="component" value="Unassembled WGS sequence"/>
</dbReference>
<dbReference type="OrthoDB" id="5575626at2759"/>
<sequence length="105" mass="11701">MRFYIVLALISYLVALVYAAPATDYVMLSNPAYQGSAKVYTGSKTVCINVDNAFKKSNTWIFTQGRSVELYAGANCTKKFYTTKTSPRGSIGYQHSIMSFKVRSK</sequence>
<evidence type="ECO:0000256" key="1">
    <source>
        <dbReference type="SAM" id="SignalP"/>
    </source>
</evidence>